<reference evidence="2 3" key="1">
    <citation type="journal article" date="2021" name="J. Hered.">
        <title>A chromosome-level genome assembly of the parasitoid wasp, Cotesia glomerata (Hymenoptera: Braconidae).</title>
        <authorList>
            <person name="Pinto B.J."/>
            <person name="Weis J.J."/>
            <person name="Gamble T."/>
            <person name="Ode P.J."/>
            <person name="Paul R."/>
            <person name="Zaspel J.M."/>
        </authorList>
    </citation>
    <scope>NUCLEOTIDE SEQUENCE [LARGE SCALE GENOMIC DNA]</scope>
    <source>
        <strain evidence="2">CgM1</strain>
    </source>
</reference>
<comment type="caution">
    <text evidence="2">The sequence shown here is derived from an EMBL/GenBank/DDBJ whole genome shotgun (WGS) entry which is preliminary data.</text>
</comment>
<evidence type="ECO:0000313" key="3">
    <source>
        <dbReference type="Proteomes" id="UP000826195"/>
    </source>
</evidence>
<dbReference type="Proteomes" id="UP000826195">
    <property type="component" value="Unassembled WGS sequence"/>
</dbReference>
<dbReference type="AlphaFoldDB" id="A0AAV7I2R2"/>
<dbReference type="EMBL" id="JAHXZJ010001492">
    <property type="protein sequence ID" value="KAH0552472.1"/>
    <property type="molecule type" value="Genomic_DNA"/>
</dbReference>
<sequence>MGRVCAVKNCNTGSAADKKLRRITRILNLIPLIVDPPQCTTINYGDVQVLNKRIELQGKEFEQCQQQQHQQLQQQQEQFQQQEEFRQQEEFQQQEKQQNEFQQ</sequence>
<feature type="compositionally biased region" description="Low complexity" evidence="1">
    <location>
        <begin position="90"/>
        <end position="103"/>
    </location>
</feature>
<feature type="region of interest" description="Disordered" evidence="1">
    <location>
        <begin position="83"/>
        <end position="103"/>
    </location>
</feature>
<keyword evidence="3" id="KW-1185">Reference proteome</keyword>
<protein>
    <submittedName>
        <fullName evidence="2">Uncharacterized protein</fullName>
    </submittedName>
</protein>
<name>A0AAV7I2R2_COTGL</name>
<proteinExistence type="predicted"/>
<evidence type="ECO:0000313" key="2">
    <source>
        <dbReference type="EMBL" id="KAH0552472.1"/>
    </source>
</evidence>
<gene>
    <name evidence="2" type="ORF">KQX54_010592</name>
</gene>
<accession>A0AAV7I2R2</accession>
<evidence type="ECO:0000256" key="1">
    <source>
        <dbReference type="SAM" id="MobiDB-lite"/>
    </source>
</evidence>
<organism evidence="2 3">
    <name type="scientific">Cotesia glomerata</name>
    <name type="common">Lepidopteran parasitic wasp</name>
    <name type="synonym">Apanteles glomeratus</name>
    <dbReference type="NCBI Taxonomy" id="32391"/>
    <lineage>
        <taxon>Eukaryota</taxon>
        <taxon>Metazoa</taxon>
        <taxon>Ecdysozoa</taxon>
        <taxon>Arthropoda</taxon>
        <taxon>Hexapoda</taxon>
        <taxon>Insecta</taxon>
        <taxon>Pterygota</taxon>
        <taxon>Neoptera</taxon>
        <taxon>Endopterygota</taxon>
        <taxon>Hymenoptera</taxon>
        <taxon>Apocrita</taxon>
        <taxon>Ichneumonoidea</taxon>
        <taxon>Braconidae</taxon>
        <taxon>Microgastrinae</taxon>
        <taxon>Cotesia</taxon>
    </lineage>
</organism>